<dbReference type="InterPro" id="IPR002898">
    <property type="entry name" value="MotA_ExbB_proton_chnl"/>
</dbReference>
<keyword evidence="3" id="KW-1003">Cell membrane</keyword>
<dbReference type="Pfam" id="PF01618">
    <property type="entry name" value="MotA_ExbB"/>
    <property type="match status" value="1"/>
</dbReference>
<evidence type="ECO:0000256" key="3">
    <source>
        <dbReference type="ARBA" id="ARBA00022475"/>
    </source>
</evidence>
<dbReference type="GO" id="GO:0017038">
    <property type="term" value="P:protein import"/>
    <property type="evidence" value="ECO:0007669"/>
    <property type="project" value="TreeGrafter"/>
</dbReference>
<sequence>MNATLMHDIIFWVMYAALVIAVVIMIERTLYYGWTHRHARQLQQALGDNITQINQLPDNLRSRPSLALRMITPVMDQATARDREALSDLTEQQYLNCKPSLNRGIWLLETIVTAAPLLGLLGTVMGIIDTFKALAASGVSDPGQVSAGMGTALNATALGIAIALLCLLGNNFLQSRMEAIQEQFKVLLIRATLGAHVGSGHARMAEVEKNRYA</sequence>
<evidence type="ECO:0000256" key="1">
    <source>
        <dbReference type="ARBA" id="ARBA00004651"/>
    </source>
</evidence>
<evidence type="ECO:0000256" key="6">
    <source>
        <dbReference type="ARBA" id="ARBA00022989"/>
    </source>
</evidence>
<keyword evidence="12" id="KW-1185">Reference proteome</keyword>
<organism evidence="11 12">
    <name type="scientific">Erwinia pyri</name>
    <dbReference type="NCBI Taxonomy" id="3062598"/>
    <lineage>
        <taxon>Bacteria</taxon>
        <taxon>Pseudomonadati</taxon>
        <taxon>Pseudomonadota</taxon>
        <taxon>Gammaproteobacteria</taxon>
        <taxon>Enterobacterales</taxon>
        <taxon>Erwiniaceae</taxon>
        <taxon>Erwinia</taxon>
    </lineage>
</organism>
<evidence type="ECO:0000259" key="10">
    <source>
        <dbReference type="Pfam" id="PF01618"/>
    </source>
</evidence>
<evidence type="ECO:0000313" key="11">
    <source>
        <dbReference type="EMBL" id="WLS77541.1"/>
    </source>
</evidence>
<keyword evidence="5 8" id="KW-0653">Protein transport</keyword>
<evidence type="ECO:0000313" key="12">
    <source>
        <dbReference type="Proteomes" id="UP001228139"/>
    </source>
</evidence>
<dbReference type="PANTHER" id="PTHR30625">
    <property type="entry name" value="PROTEIN TOLQ"/>
    <property type="match status" value="1"/>
</dbReference>
<evidence type="ECO:0000256" key="8">
    <source>
        <dbReference type="RuleBase" id="RU004057"/>
    </source>
</evidence>
<accession>A0AA50HL02</accession>
<gene>
    <name evidence="11" type="ORF">Q3V30_13740</name>
</gene>
<reference evidence="11 12" key="1">
    <citation type="submission" date="2023-07" db="EMBL/GenBank/DDBJ databases">
        <title>Pathogenic bacteria of pear tree diseases.</title>
        <authorList>
            <person name="Zhang Z."/>
            <person name="He L."/>
            <person name="Huang R."/>
        </authorList>
    </citation>
    <scope>NUCLEOTIDE SEQUENCE [LARGE SCALE GENOMIC DNA]</scope>
    <source>
        <strain evidence="11 12">DE2</strain>
    </source>
</reference>
<keyword evidence="4 9" id="KW-0812">Transmembrane</keyword>
<dbReference type="KEGG" id="epi:Q3V30_13740"/>
<dbReference type="EMBL" id="CP132353">
    <property type="protein sequence ID" value="WLS77541.1"/>
    <property type="molecule type" value="Genomic_DNA"/>
</dbReference>
<comment type="similarity">
    <text evidence="8">Belongs to the exbB/tolQ family.</text>
</comment>
<keyword evidence="2 8" id="KW-0813">Transport</keyword>
<feature type="transmembrane region" description="Helical" evidence="9">
    <location>
        <begin position="12"/>
        <end position="34"/>
    </location>
</feature>
<keyword evidence="6 9" id="KW-1133">Transmembrane helix</keyword>
<dbReference type="PANTHER" id="PTHR30625:SF15">
    <property type="entry name" value="BIOPOLYMER TRANSPORT PROTEIN EXBB"/>
    <property type="match status" value="1"/>
</dbReference>
<dbReference type="GO" id="GO:0005886">
    <property type="term" value="C:plasma membrane"/>
    <property type="evidence" value="ECO:0007669"/>
    <property type="project" value="UniProtKB-SubCell"/>
</dbReference>
<dbReference type="RefSeq" id="WP_306206551.1">
    <property type="nucleotide sequence ID" value="NZ_CP132353.1"/>
</dbReference>
<proteinExistence type="inferred from homology"/>
<dbReference type="InterPro" id="IPR050790">
    <property type="entry name" value="ExbB/TolQ_transport"/>
</dbReference>
<evidence type="ECO:0000256" key="2">
    <source>
        <dbReference type="ARBA" id="ARBA00022448"/>
    </source>
</evidence>
<feature type="domain" description="MotA/TolQ/ExbB proton channel" evidence="10">
    <location>
        <begin position="78"/>
        <end position="184"/>
    </location>
</feature>
<comment type="subcellular location">
    <subcellularLocation>
        <location evidence="1">Cell membrane</location>
        <topology evidence="1">Multi-pass membrane protein</topology>
    </subcellularLocation>
    <subcellularLocation>
        <location evidence="8">Membrane</location>
        <topology evidence="8">Multi-pass membrane protein</topology>
    </subcellularLocation>
</comment>
<dbReference type="AlphaFoldDB" id="A0AA50HL02"/>
<feature type="transmembrane region" description="Helical" evidence="9">
    <location>
        <begin position="148"/>
        <end position="168"/>
    </location>
</feature>
<evidence type="ECO:0000256" key="7">
    <source>
        <dbReference type="ARBA" id="ARBA00023136"/>
    </source>
</evidence>
<feature type="transmembrane region" description="Helical" evidence="9">
    <location>
        <begin position="105"/>
        <end position="128"/>
    </location>
</feature>
<name>A0AA50HL02_9GAMM</name>
<protein>
    <submittedName>
        <fullName evidence="11">MotA/TolQ/ExbB proton channel family protein</fullName>
    </submittedName>
</protein>
<evidence type="ECO:0000256" key="9">
    <source>
        <dbReference type="SAM" id="Phobius"/>
    </source>
</evidence>
<dbReference type="Proteomes" id="UP001228139">
    <property type="component" value="Chromosome"/>
</dbReference>
<evidence type="ECO:0000256" key="5">
    <source>
        <dbReference type="ARBA" id="ARBA00022927"/>
    </source>
</evidence>
<evidence type="ECO:0000256" key="4">
    <source>
        <dbReference type="ARBA" id="ARBA00022692"/>
    </source>
</evidence>
<keyword evidence="7 9" id="KW-0472">Membrane</keyword>